<dbReference type="OMA" id="MAQQRIK"/>
<dbReference type="Ensembl" id="ENSONIT00000056394.1">
    <property type="protein sequence ID" value="ENSONIP00000061776.1"/>
    <property type="gene ID" value="ENSONIG00000019145.2"/>
</dbReference>
<feature type="coiled-coil region" evidence="3">
    <location>
        <begin position="153"/>
        <end position="216"/>
    </location>
</feature>
<feature type="domain" description="Janus kinase and microtubule-interacting protein C-terminal" evidence="4">
    <location>
        <begin position="424"/>
        <end position="614"/>
    </location>
</feature>
<reference evidence="5" key="2">
    <citation type="submission" date="2025-09" db="UniProtKB">
        <authorList>
            <consortium name="Ensembl"/>
        </authorList>
    </citation>
    <scope>IDENTIFICATION</scope>
</reference>
<feature type="coiled-coil region" evidence="3">
    <location>
        <begin position="483"/>
        <end position="606"/>
    </location>
</feature>
<evidence type="ECO:0000256" key="2">
    <source>
        <dbReference type="ARBA" id="ARBA00023054"/>
    </source>
</evidence>
<dbReference type="InParanoid" id="A0A669DT87"/>
<dbReference type="PANTHER" id="PTHR18935">
    <property type="entry name" value="GOLGIN SUBFAMILY A MEMBER 4-LIKE ISOFORM X1"/>
    <property type="match status" value="1"/>
</dbReference>
<organism evidence="5 6">
    <name type="scientific">Oreochromis niloticus</name>
    <name type="common">Nile tilapia</name>
    <name type="synonym">Tilapia nilotica</name>
    <dbReference type="NCBI Taxonomy" id="8128"/>
    <lineage>
        <taxon>Eukaryota</taxon>
        <taxon>Metazoa</taxon>
        <taxon>Chordata</taxon>
        <taxon>Craniata</taxon>
        <taxon>Vertebrata</taxon>
        <taxon>Euteleostomi</taxon>
        <taxon>Actinopterygii</taxon>
        <taxon>Neopterygii</taxon>
        <taxon>Teleostei</taxon>
        <taxon>Neoteleostei</taxon>
        <taxon>Acanthomorphata</taxon>
        <taxon>Ovalentaria</taxon>
        <taxon>Cichlomorphae</taxon>
        <taxon>Cichliformes</taxon>
        <taxon>Cichlidae</taxon>
        <taxon>African cichlids</taxon>
        <taxon>Pseudocrenilabrinae</taxon>
        <taxon>Oreochromini</taxon>
        <taxon>Oreochromis</taxon>
    </lineage>
</organism>
<protein>
    <submittedName>
        <fullName evidence="5">Janus kinase and microtubule interacting protein 3</fullName>
    </submittedName>
</protein>
<feature type="coiled-coil region" evidence="3">
    <location>
        <begin position="18"/>
        <end position="59"/>
    </location>
</feature>
<sequence length="820" mass="96624">MSKRGAGGRGKGERLDTMATLQAANEELRAKLTEIQIELQQEKNKVSRLEREKSQELKAEHHRAAVAVTELRTKLHEEKQKELALTRETLLRQHEMELMRVIKIKDGEIQRLNGLVLTLRDGSTDKVRSALLGEVEEARRSWEAERCRFQHEILELRGAKRNAEEALTSAQQACQARAAELRSAHHQHQEELNRTKRDCEREIRRLMDEIKLKDRAVSVLDKALGLQAGHAHRLQLQTQAAEQQIAALRDGTRENYRVPHLFWHEGKPKQEKSDRDTRRFQLKIAELSAVIRKLEDRNALLSEERNELLKRLREAESQFLPLLDKNKRLSRKNEELALALRRLDNKLRFVTQENLEMPCFCGPQRRPSSLNDLDRSHSTSYHGYSQDEREMEFLRLQVLEQQHIIDDLSKVPILLIQFNSVQFERDMLLRYRRQESVRRKRTFRVIETFYGYDEEASVDSDGSSLSFHTDRTPDTEPDEVCVREEAELRYRQLTQEYQALQRAYALLAETSGGNYDAEKEIKTREQLLSEISRYQSRVSDLESALKQQGLDLKWVEEKQALYRRNQELVEKVRQMEGEELRLKNDIQDVKDQNELLEFRILELEERERRSPAINFQQLHFPKGLSPLQVYCEAEGVTDIVMSELMKKLDILGDNANLSNEEQVVVIHARTVLTLAEKVSELFSKQKGYLDEELDYRKQSMDQAHKRILELEAMLFEALQQEEESRIEGLKMEGRLSESLTEGEREELRRAMDQWKRTVMCELRERDAQILRERMELLQLTQQRNKELEEFIEAQKRQIKELEEKFLFLFLFFSLAFILWS</sequence>
<dbReference type="GO" id="GO:0019900">
    <property type="term" value="F:kinase binding"/>
    <property type="evidence" value="ECO:0007669"/>
    <property type="project" value="InterPro"/>
</dbReference>
<proteinExistence type="inferred from homology"/>
<evidence type="ECO:0000256" key="1">
    <source>
        <dbReference type="ARBA" id="ARBA00005239"/>
    </source>
</evidence>
<accession>A0A669DT87</accession>
<dbReference type="Pfam" id="PF16034">
    <property type="entry name" value="JAKMIP_CC3"/>
    <property type="match status" value="1"/>
</dbReference>
<evidence type="ECO:0000313" key="6">
    <source>
        <dbReference type="Proteomes" id="UP000005207"/>
    </source>
</evidence>
<reference evidence="5" key="1">
    <citation type="submission" date="2025-08" db="UniProtKB">
        <authorList>
            <consortium name="Ensembl"/>
        </authorList>
    </citation>
    <scope>IDENTIFICATION</scope>
</reference>
<evidence type="ECO:0000259" key="4">
    <source>
        <dbReference type="Pfam" id="PF16034"/>
    </source>
</evidence>
<dbReference type="GeneTree" id="ENSGT00940000153713"/>
<feature type="coiled-coil region" evidence="3">
    <location>
        <begin position="277"/>
        <end position="353"/>
    </location>
</feature>
<keyword evidence="6" id="KW-1185">Reference proteome</keyword>
<dbReference type="PANTHER" id="PTHR18935:SF9">
    <property type="entry name" value="JANUS KINASE AND MICROTUBULE-INTERACTING PROTEIN 3"/>
    <property type="match status" value="1"/>
</dbReference>
<keyword evidence="2 3" id="KW-0175">Coiled coil</keyword>
<dbReference type="Proteomes" id="UP000005207">
    <property type="component" value="Unplaced"/>
</dbReference>
<dbReference type="InterPro" id="IPR031994">
    <property type="entry name" value="JAKMIP_C"/>
</dbReference>
<gene>
    <name evidence="5" type="primary">JAKMIP3</name>
    <name evidence="5" type="synonym">jakmip3</name>
</gene>
<name>A0A669DT87_ORENI</name>
<evidence type="ECO:0000313" key="5">
    <source>
        <dbReference type="Ensembl" id="ENSONIP00000061776.1"/>
    </source>
</evidence>
<evidence type="ECO:0000256" key="3">
    <source>
        <dbReference type="SAM" id="Coils"/>
    </source>
</evidence>
<feature type="coiled-coil region" evidence="3">
    <location>
        <begin position="744"/>
        <end position="804"/>
    </location>
</feature>
<dbReference type="InterPro" id="IPR024836">
    <property type="entry name" value="JAKMIP"/>
</dbReference>
<comment type="similarity">
    <text evidence="1">Belongs to the JAKMIP family.</text>
</comment>
<dbReference type="GO" id="GO:0008017">
    <property type="term" value="F:microtubule binding"/>
    <property type="evidence" value="ECO:0007669"/>
    <property type="project" value="InterPro"/>
</dbReference>
<dbReference type="AlphaFoldDB" id="A0A669DT87"/>